<feature type="region of interest" description="Disordered" evidence="2">
    <location>
        <begin position="84"/>
        <end position="104"/>
    </location>
</feature>
<feature type="compositionally biased region" description="Polar residues" evidence="2">
    <location>
        <begin position="318"/>
        <end position="328"/>
    </location>
</feature>
<feature type="region of interest" description="Disordered" evidence="2">
    <location>
        <begin position="680"/>
        <end position="742"/>
    </location>
</feature>
<dbReference type="EMBL" id="DS114034">
    <property type="protein sequence ID" value="EAX91454.1"/>
    <property type="molecule type" value="Genomic_DNA"/>
</dbReference>
<protein>
    <submittedName>
        <fullName evidence="3">Uncharacterized protein</fullName>
    </submittedName>
</protein>
<dbReference type="AlphaFoldDB" id="A2FUF9"/>
<dbReference type="VEuPathDB" id="TrichDB:TVAGG3_0720450"/>
<dbReference type="Proteomes" id="UP000001542">
    <property type="component" value="Unassembled WGS sequence"/>
</dbReference>
<reference evidence="3" key="1">
    <citation type="submission" date="2006-10" db="EMBL/GenBank/DDBJ databases">
        <authorList>
            <person name="Amadeo P."/>
            <person name="Zhao Q."/>
            <person name="Wortman J."/>
            <person name="Fraser-Liggett C."/>
            <person name="Carlton J."/>
        </authorList>
    </citation>
    <scope>NUCLEOTIDE SEQUENCE</scope>
    <source>
        <strain evidence="3">G3</strain>
    </source>
</reference>
<reference evidence="3" key="2">
    <citation type="journal article" date="2007" name="Science">
        <title>Draft genome sequence of the sexually transmitted pathogen Trichomonas vaginalis.</title>
        <authorList>
            <person name="Carlton J.M."/>
            <person name="Hirt R.P."/>
            <person name="Silva J.C."/>
            <person name="Delcher A.L."/>
            <person name="Schatz M."/>
            <person name="Zhao Q."/>
            <person name="Wortman J.R."/>
            <person name="Bidwell S.L."/>
            <person name="Alsmark U.C.M."/>
            <person name="Besteiro S."/>
            <person name="Sicheritz-Ponten T."/>
            <person name="Noel C.J."/>
            <person name="Dacks J.B."/>
            <person name="Foster P.G."/>
            <person name="Simillion C."/>
            <person name="Van de Peer Y."/>
            <person name="Miranda-Saavedra D."/>
            <person name="Barton G.J."/>
            <person name="Westrop G.D."/>
            <person name="Mueller S."/>
            <person name="Dessi D."/>
            <person name="Fiori P.L."/>
            <person name="Ren Q."/>
            <person name="Paulsen I."/>
            <person name="Zhang H."/>
            <person name="Bastida-Corcuera F.D."/>
            <person name="Simoes-Barbosa A."/>
            <person name="Brown M.T."/>
            <person name="Hayes R.D."/>
            <person name="Mukherjee M."/>
            <person name="Okumura C.Y."/>
            <person name="Schneider R."/>
            <person name="Smith A.J."/>
            <person name="Vanacova S."/>
            <person name="Villalvazo M."/>
            <person name="Haas B.J."/>
            <person name="Pertea M."/>
            <person name="Feldblyum T.V."/>
            <person name="Utterback T.R."/>
            <person name="Shu C.L."/>
            <person name="Osoegawa K."/>
            <person name="de Jong P.J."/>
            <person name="Hrdy I."/>
            <person name="Horvathova L."/>
            <person name="Zubacova Z."/>
            <person name="Dolezal P."/>
            <person name="Malik S.B."/>
            <person name="Logsdon J.M. Jr."/>
            <person name="Henze K."/>
            <person name="Gupta A."/>
            <person name="Wang C.C."/>
            <person name="Dunne R.L."/>
            <person name="Upcroft J.A."/>
            <person name="Upcroft P."/>
            <person name="White O."/>
            <person name="Salzberg S.L."/>
            <person name="Tang P."/>
            <person name="Chiu C.-H."/>
            <person name="Lee Y.-S."/>
            <person name="Embley T.M."/>
            <person name="Coombs G.H."/>
            <person name="Mottram J.C."/>
            <person name="Tachezy J."/>
            <person name="Fraser-Liggett C.M."/>
            <person name="Johnson P.J."/>
        </authorList>
    </citation>
    <scope>NUCLEOTIDE SEQUENCE [LARGE SCALE GENOMIC DNA]</scope>
    <source>
        <strain evidence="3">G3</strain>
    </source>
</reference>
<feature type="region of interest" description="Disordered" evidence="2">
    <location>
        <begin position="360"/>
        <end position="383"/>
    </location>
</feature>
<evidence type="ECO:0000313" key="3">
    <source>
        <dbReference type="EMBL" id="EAX91454.1"/>
    </source>
</evidence>
<feature type="compositionally biased region" description="Low complexity" evidence="2">
    <location>
        <begin position="35"/>
        <end position="46"/>
    </location>
</feature>
<feature type="compositionally biased region" description="Polar residues" evidence="2">
    <location>
        <begin position="241"/>
        <end position="250"/>
    </location>
</feature>
<dbReference type="SMR" id="A2FUF9"/>
<feature type="compositionally biased region" description="Basic and acidic residues" evidence="2">
    <location>
        <begin position="680"/>
        <end position="693"/>
    </location>
</feature>
<feature type="compositionally biased region" description="Polar residues" evidence="2">
    <location>
        <begin position="259"/>
        <end position="269"/>
    </location>
</feature>
<dbReference type="InParanoid" id="A2FUF9"/>
<feature type="region of interest" description="Disordered" evidence="2">
    <location>
        <begin position="122"/>
        <end position="342"/>
    </location>
</feature>
<gene>
    <name evidence="3" type="ORF">TVAG_078920</name>
</gene>
<dbReference type="KEGG" id="tva:4749148"/>
<feature type="compositionally biased region" description="Basic and acidic residues" evidence="2">
    <location>
        <begin position="8"/>
        <end position="20"/>
    </location>
</feature>
<feature type="compositionally biased region" description="Polar residues" evidence="2">
    <location>
        <begin position="364"/>
        <end position="380"/>
    </location>
</feature>
<keyword evidence="1" id="KW-0175">Coiled coil</keyword>
<feature type="region of interest" description="Disordered" evidence="2">
    <location>
        <begin position="1"/>
        <end position="71"/>
    </location>
</feature>
<evidence type="ECO:0000256" key="1">
    <source>
        <dbReference type="SAM" id="Coils"/>
    </source>
</evidence>
<feature type="compositionally biased region" description="Polar residues" evidence="2">
    <location>
        <begin position="698"/>
        <end position="711"/>
    </location>
</feature>
<feature type="compositionally biased region" description="Basic and acidic residues" evidence="2">
    <location>
        <begin position="145"/>
        <end position="161"/>
    </location>
</feature>
<evidence type="ECO:0000313" key="4">
    <source>
        <dbReference type="Proteomes" id="UP000001542"/>
    </source>
</evidence>
<name>A2FUF9_TRIV3</name>
<dbReference type="PANTHER" id="PTHR47026:SF2">
    <property type="entry name" value="FLAGELLAR ASSOCIATED PROTEIN"/>
    <property type="match status" value="1"/>
</dbReference>
<feature type="coiled-coil region" evidence="1">
    <location>
        <begin position="514"/>
        <end position="548"/>
    </location>
</feature>
<feature type="compositionally biased region" description="Basic and acidic residues" evidence="2">
    <location>
        <begin position="93"/>
        <end position="104"/>
    </location>
</feature>
<dbReference type="RefSeq" id="XP_001304384.1">
    <property type="nucleotide sequence ID" value="XM_001304383.1"/>
</dbReference>
<feature type="compositionally biased region" description="Polar residues" evidence="2">
    <location>
        <begin position="198"/>
        <end position="211"/>
    </location>
</feature>
<feature type="compositionally biased region" description="Polar residues" evidence="2">
    <location>
        <begin position="282"/>
        <end position="293"/>
    </location>
</feature>
<sequence length="742" mass="83798">MTNNQDSVIEHIAEQTHTEEPGFVSNQDIIENETNELNNGEELFNTSNSAGTEEEEMHNKHKEEVSNGETEQITEVDTDEINSSTLIQPADSESEKEYVEEPHKMEISPELAAFLEDMPFGLGKDLSSRVRKTDDKSGIRPKLPSARELKAESEKSVENDSKSNSPPKSYPKKKIVQPKPKSALEDALDLFSNPYPFSWQQKPKETSTQSIPKPRKTPLNEGSAKVSSSNIVIDDPIVDPSESSQRMQSQPPKPIKSSKYLSQPQTPQISDNSDDDSKPNSVTRTPPQQTIKQKPNPAPKSDEKVLRKPYQEIDISNYMPSASDNAGSPQKPPKDTVPAANDDTTMTFLTGLTDDQAYRGADNLPTSTSQIPSSHQSKTTRVPKKKRMNYAMMSFLGPPKLPVTKPIDITKYEYKDADFDVEANIDKIPPLLLDLLDYPHESLTFHALCGSLLPNVPSEHVSRVVLELKKVLQKTTSQGLISESCYVENCQEDLKNAHSKKKAEKDPSEYKGRLDKAQTKLDKIHENYEIKMKEIEEEESQAMQYMEDKFQQEAASLDDEWNSEKMQNKYSKPSAKLIDLRNEAKINLKAHRFEDAILIANEISQLEELESGEAGKRMAEAYNNAAKRLQQKYESDKNVLLDTYDAKKRKLKVELEQSERPFLTQMDKLNFQITQIEKEKELEKRKNKREATIKKAQSRNNVSNKQLSNIPPIQVDGKLKLPPLPTMSHNRAKSAIDSSSTK</sequence>
<dbReference type="VEuPathDB" id="TrichDB:TVAG_078920"/>
<evidence type="ECO:0000256" key="2">
    <source>
        <dbReference type="SAM" id="MobiDB-lite"/>
    </source>
</evidence>
<proteinExistence type="predicted"/>
<feature type="compositionally biased region" description="Basic and acidic residues" evidence="2">
    <location>
        <begin position="126"/>
        <end position="138"/>
    </location>
</feature>
<organism evidence="3 4">
    <name type="scientific">Trichomonas vaginalis (strain ATCC PRA-98 / G3)</name>
    <dbReference type="NCBI Taxonomy" id="412133"/>
    <lineage>
        <taxon>Eukaryota</taxon>
        <taxon>Metamonada</taxon>
        <taxon>Parabasalia</taxon>
        <taxon>Trichomonadida</taxon>
        <taxon>Trichomonadidae</taxon>
        <taxon>Trichomonas</taxon>
    </lineage>
</organism>
<dbReference type="PANTHER" id="PTHR47026">
    <property type="entry name" value="PIGMENTOSA GTPASE REGULATOR-LIKE PROTEIN, PUTATIVE-RELATED"/>
    <property type="match status" value="1"/>
</dbReference>
<accession>A2FUF9</accession>
<keyword evidence="4" id="KW-1185">Reference proteome</keyword>
<feature type="compositionally biased region" description="Basic and acidic residues" evidence="2">
    <location>
        <begin position="300"/>
        <end position="311"/>
    </location>
</feature>